<gene>
    <name evidence="9" type="ORF">FCM35_KLT02310</name>
</gene>
<feature type="region of interest" description="Disordered" evidence="7">
    <location>
        <begin position="143"/>
        <end position="186"/>
    </location>
</feature>
<keyword evidence="3" id="KW-0805">Transcription regulation</keyword>
<evidence type="ECO:0000259" key="8">
    <source>
        <dbReference type="PROSITE" id="PS50888"/>
    </source>
</evidence>
<evidence type="ECO:0000256" key="7">
    <source>
        <dbReference type="SAM" id="MobiDB-lite"/>
    </source>
</evidence>
<dbReference type="PANTHER" id="PTHR45914">
    <property type="entry name" value="TRANSCRIPTION FACTOR HEC3-RELATED"/>
    <property type="match status" value="1"/>
</dbReference>
<organism evidence="9 10">
    <name type="scientific">Carex littledalei</name>
    <dbReference type="NCBI Taxonomy" id="544730"/>
    <lineage>
        <taxon>Eukaryota</taxon>
        <taxon>Viridiplantae</taxon>
        <taxon>Streptophyta</taxon>
        <taxon>Embryophyta</taxon>
        <taxon>Tracheophyta</taxon>
        <taxon>Spermatophyta</taxon>
        <taxon>Magnoliopsida</taxon>
        <taxon>Liliopsida</taxon>
        <taxon>Poales</taxon>
        <taxon>Cyperaceae</taxon>
        <taxon>Cyperoideae</taxon>
        <taxon>Cariceae</taxon>
        <taxon>Carex</taxon>
        <taxon>Carex subgen. Euthyceras</taxon>
    </lineage>
</organism>
<dbReference type="AlphaFoldDB" id="A0A833R3F7"/>
<dbReference type="GO" id="GO:0005634">
    <property type="term" value="C:nucleus"/>
    <property type="evidence" value="ECO:0007669"/>
    <property type="project" value="UniProtKB-SubCell"/>
</dbReference>
<comment type="subcellular location">
    <subcellularLocation>
        <location evidence="1">Nucleus</location>
    </subcellularLocation>
</comment>
<comment type="caution">
    <text evidence="9">The sequence shown here is derived from an EMBL/GenBank/DDBJ whole genome shotgun (WGS) entry which is preliminary data.</text>
</comment>
<sequence>MEFLNFHKGTHNSVAQGVDDVLGSFETYNTAFPYHLSDSKEANYPLTADNRAYSSSSVLNFDRPGYYSSPDQEECDLWIDTTIGEHNHNADVQYESCFANANNGHYNPIRRDGISGCGYGEESQLMYMCPSTSSADSVQEKVSQKRKQEGQEVQMTKKQCGMNRKTKPKANSPTKEPQSITAKNRRERISERLKVLQDLVPNGTKVDMVTMLEKAISYVKFLQLQVKVLAADEFWPTQGRKAPDISQVRESLDAILSSQRNSNSNPEK</sequence>
<evidence type="ECO:0000256" key="1">
    <source>
        <dbReference type="ARBA" id="ARBA00004123"/>
    </source>
</evidence>
<evidence type="ECO:0000313" key="10">
    <source>
        <dbReference type="Proteomes" id="UP000623129"/>
    </source>
</evidence>
<evidence type="ECO:0000256" key="4">
    <source>
        <dbReference type="ARBA" id="ARBA00023125"/>
    </source>
</evidence>
<dbReference type="SUPFAM" id="SSF47459">
    <property type="entry name" value="HLH, helix-loop-helix DNA-binding domain"/>
    <property type="match status" value="1"/>
</dbReference>
<feature type="compositionally biased region" description="Polar residues" evidence="7">
    <location>
        <begin position="169"/>
        <end position="182"/>
    </location>
</feature>
<dbReference type="InterPro" id="IPR036638">
    <property type="entry name" value="HLH_DNA-bd_sf"/>
</dbReference>
<evidence type="ECO:0000256" key="6">
    <source>
        <dbReference type="ARBA" id="ARBA00023242"/>
    </source>
</evidence>
<protein>
    <submittedName>
        <fullName evidence="9">Transcription factor bHLH086</fullName>
    </submittedName>
</protein>
<reference evidence="9" key="1">
    <citation type="submission" date="2020-01" db="EMBL/GenBank/DDBJ databases">
        <title>Genome sequence of Kobresia littledalei, the first chromosome-level genome in the family Cyperaceae.</title>
        <authorList>
            <person name="Qu G."/>
        </authorList>
    </citation>
    <scope>NUCLEOTIDE SEQUENCE</scope>
    <source>
        <strain evidence="9">C.B.Clarke</strain>
        <tissue evidence="9">Leaf</tissue>
    </source>
</reference>
<dbReference type="EMBL" id="SWLB01000011">
    <property type="protein sequence ID" value="KAF3332733.1"/>
    <property type="molecule type" value="Genomic_DNA"/>
</dbReference>
<evidence type="ECO:0000256" key="2">
    <source>
        <dbReference type="ARBA" id="ARBA00005510"/>
    </source>
</evidence>
<dbReference type="Gene3D" id="4.10.280.10">
    <property type="entry name" value="Helix-loop-helix DNA-binding domain"/>
    <property type="match status" value="1"/>
</dbReference>
<evidence type="ECO:0000256" key="3">
    <source>
        <dbReference type="ARBA" id="ARBA00023015"/>
    </source>
</evidence>
<dbReference type="OrthoDB" id="687495at2759"/>
<keyword evidence="4" id="KW-0238">DNA-binding</keyword>
<dbReference type="SMART" id="SM00353">
    <property type="entry name" value="HLH"/>
    <property type="match status" value="1"/>
</dbReference>
<dbReference type="GO" id="GO:0046983">
    <property type="term" value="F:protein dimerization activity"/>
    <property type="evidence" value="ECO:0007669"/>
    <property type="project" value="InterPro"/>
</dbReference>
<dbReference type="InterPro" id="IPR011598">
    <property type="entry name" value="bHLH_dom"/>
</dbReference>
<dbReference type="PANTHER" id="PTHR45914:SF59">
    <property type="entry name" value="TRANSCRIPTION FACTOR BHLH83-LIKE"/>
    <property type="match status" value="1"/>
</dbReference>
<evidence type="ECO:0000256" key="5">
    <source>
        <dbReference type="ARBA" id="ARBA00023163"/>
    </source>
</evidence>
<evidence type="ECO:0000313" key="9">
    <source>
        <dbReference type="EMBL" id="KAF3332733.1"/>
    </source>
</evidence>
<dbReference type="GO" id="GO:0048766">
    <property type="term" value="P:root hair initiation"/>
    <property type="evidence" value="ECO:0007669"/>
    <property type="project" value="UniProtKB-ARBA"/>
</dbReference>
<keyword evidence="6" id="KW-0539">Nucleus</keyword>
<dbReference type="CDD" id="cd11454">
    <property type="entry name" value="bHLH_AtIND_like"/>
    <property type="match status" value="1"/>
</dbReference>
<dbReference type="GO" id="GO:0003677">
    <property type="term" value="F:DNA binding"/>
    <property type="evidence" value="ECO:0007669"/>
    <property type="project" value="UniProtKB-KW"/>
</dbReference>
<keyword evidence="5" id="KW-0804">Transcription</keyword>
<comment type="similarity">
    <text evidence="2">Belongs to the bHLH protein family.</text>
</comment>
<dbReference type="FunFam" id="4.10.280.10:FF:000046">
    <property type="entry name" value="Transcription factor bHLH83"/>
    <property type="match status" value="1"/>
</dbReference>
<keyword evidence="10" id="KW-1185">Reference proteome</keyword>
<dbReference type="GO" id="GO:0003700">
    <property type="term" value="F:DNA-binding transcription factor activity"/>
    <property type="evidence" value="ECO:0007669"/>
    <property type="project" value="InterPro"/>
</dbReference>
<name>A0A833R3F7_9POAL</name>
<accession>A0A833R3F7</accession>
<dbReference type="Proteomes" id="UP000623129">
    <property type="component" value="Unassembled WGS sequence"/>
</dbReference>
<proteinExistence type="inferred from homology"/>
<feature type="domain" description="BHLH" evidence="8">
    <location>
        <begin position="173"/>
        <end position="222"/>
    </location>
</feature>
<dbReference type="Pfam" id="PF00010">
    <property type="entry name" value="HLH"/>
    <property type="match status" value="1"/>
</dbReference>
<dbReference type="InterPro" id="IPR045843">
    <property type="entry name" value="IND-like"/>
</dbReference>
<dbReference type="PROSITE" id="PS50888">
    <property type="entry name" value="BHLH"/>
    <property type="match status" value="1"/>
</dbReference>